<dbReference type="SUPFAM" id="SSF53474">
    <property type="entry name" value="alpha/beta-Hydrolases"/>
    <property type="match status" value="1"/>
</dbReference>
<dbReference type="PRINTS" id="PR00111">
    <property type="entry name" value="ABHYDROLASE"/>
</dbReference>
<dbReference type="Gene3D" id="3.40.50.1820">
    <property type="entry name" value="alpha/beta hydrolase"/>
    <property type="match status" value="1"/>
</dbReference>
<dbReference type="EMBL" id="JACCBU010000001">
    <property type="protein sequence ID" value="NYE70375.1"/>
    <property type="molecule type" value="Genomic_DNA"/>
</dbReference>
<evidence type="ECO:0000256" key="3">
    <source>
        <dbReference type="ARBA" id="ARBA00010088"/>
    </source>
</evidence>
<keyword evidence="4 8" id="KW-0031">Aminopeptidase</keyword>
<dbReference type="GO" id="GO:0004177">
    <property type="term" value="F:aminopeptidase activity"/>
    <property type="evidence" value="ECO:0007669"/>
    <property type="project" value="UniProtKB-UniRule"/>
</dbReference>
<dbReference type="PRINTS" id="PR00793">
    <property type="entry name" value="PROAMNOPTASE"/>
</dbReference>
<dbReference type="Pfam" id="PF00561">
    <property type="entry name" value="Abhydrolase_1"/>
    <property type="match status" value="1"/>
</dbReference>
<keyword evidence="12" id="KW-1185">Reference proteome</keyword>
<comment type="catalytic activity">
    <reaction evidence="1 8">
        <text>Release of N-terminal proline from a peptide.</text>
        <dbReference type="EC" id="3.4.11.5"/>
    </reaction>
</comment>
<feature type="active site" description="Proton donor" evidence="9">
    <location>
        <position position="300"/>
    </location>
</feature>
<evidence type="ECO:0000256" key="9">
    <source>
        <dbReference type="PIRSR" id="PIRSR006431-1"/>
    </source>
</evidence>
<evidence type="ECO:0000256" key="8">
    <source>
        <dbReference type="PIRNR" id="PIRNR006431"/>
    </source>
</evidence>
<reference evidence="11 12" key="1">
    <citation type="submission" date="2020-07" db="EMBL/GenBank/DDBJ databases">
        <title>Sequencing the genomes of 1000 actinobacteria strains.</title>
        <authorList>
            <person name="Klenk H.-P."/>
        </authorList>
    </citation>
    <scope>NUCLEOTIDE SEQUENCE [LARGE SCALE GENOMIC DNA]</scope>
    <source>
        <strain evidence="11 12">DSM 22083</strain>
    </source>
</reference>
<keyword evidence="5 8" id="KW-0963">Cytoplasm</keyword>
<feature type="active site" evidence="9">
    <location>
        <position position="272"/>
    </location>
</feature>
<dbReference type="PIRSF" id="PIRSF006431">
    <property type="entry name" value="Pept_S33"/>
    <property type="match status" value="1"/>
</dbReference>
<organism evidence="11 12">
    <name type="scientific">Microlunatus parietis</name>
    <dbReference type="NCBI Taxonomy" id="682979"/>
    <lineage>
        <taxon>Bacteria</taxon>
        <taxon>Bacillati</taxon>
        <taxon>Actinomycetota</taxon>
        <taxon>Actinomycetes</taxon>
        <taxon>Propionibacteriales</taxon>
        <taxon>Propionibacteriaceae</taxon>
        <taxon>Microlunatus</taxon>
    </lineage>
</organism>
<proteinExistence type="inferred from homology"/>
<evidence type="ECO:0000313" key="12">
    <source>
        <dbReference type="Proteomes" id="UP000569914"/>
    </source>
</evidence>
<dbReference type="InterPro" id="IPR029058">
    <property type="entry name" value="AB_hydrolase_fold"/>
</dbReference>
<evidence type="ECO:0000256" key="4">
    <source>
        <dbReference type="ARBA" id="ARBA00022438"/>
    </source>
</evidence>
<comment type="subcellular location">
    <subcellularLocation>
        <location evidence="2 8">Cytoplasm</location>
    </subcellularLocation>
</comment>
<gene>
    <name evidence="11" type="ORF">BKA15_001704</name>
</gene>
<evidence type="ECO:0000313" key="11">
    <source>
        <dbReference type="EMBL" id="NYE70375.1"/>
    </source>
</evidence>
<evidence type="ECO:0000256" key="2">
    <source>
        <dbReference type="ARBA" id="ARBA00004496"/>
    </source>
</evidence>
<evidence type="ECO:0000256" key="6">
    <source>
        <dbReference type="ARBA" id="ARBA00022670"/>
    </source>
</evidence>
<name>A0A7Y9I5H2_9ACTN</name>
<dbReference type="PANTHER" id="PTHR43722:SF1">
    <property type="entry name" value="PROLINE IMINOPEPTIDASE"/>
    <property type="match status" value="1"/>
</dbReference>
<keyword evidence="7 8" id="KW-0378">Hydrolase</keyword>
<sequence>MFPRTPLRDSGLLDVGSGQTVYWQESGNPDGIPALYLHGGPGGTLGPGGYVTKFDPERFRIIGIDQRGCGRSKPLAIDPDHDLAGNTTQALIADCERLRETLGVDRWVINGVSWGSTLALAYALEHPDRVLGIVIMAVTTTGRPEVDWITEQVGTVFPEAWDRFAGHAEAAGIGYRRHESRIVEAYATLITDPDPAVRDAAALAWADWEDHHISFATGLQRNPRWDDQVFRQVFVTLTTHYWAADGFLEPPILARAGELAGIPGILIHGRADISGPLITAWELNRAWPDSELIIDEAEGHGGTRMVDAWAEANSRLADRISDSSPDQPSMPRK</sequence>
<dbReference type="InterPro" id="IPR005944">
    <property type="entry name" value="Pro_iminopeptidase"/>
</dbReference>
<dbReference type="PANTHER" id="PTHR43722">
    <property type="entry name" value="PROLINE IMINOPEPTIDASE"/>
    <property type="match status" value="1"/>
</dbReference>
<dbReference type="Proteomes" id="UP000569914">
    <property type="component" value="Unassembled WGS sequence"/>
</dbReference>
<comment type="caution">
    <text evidence="11">The sequence shown here is derived from an EMBL/GenBank/DDBJ whole genome shotgun (WGS) entry which is preliminary data.</text>
</comment>
<dbReference type="RefSeq" id="WP_312878871.1">
    <property type="nucleotide sequence ID" value="NZ_JACCBU010000001.1"/>
</dbReference>
<feature type="active site" description="Nucleophile" evidence="9">
    <location>
        <position position="113"/>
    </location>
</feature>
<dbReference type="InterPro" id="IPR000073">
    <property type="entry name" value="AB_hydrolase_1"/>
</dbReference>
<dbReference type="GO" id="GO:0005737">
    <property type="term" value="C:cytoplasm"/>
    <property type="evidence" value="ECO:0007669"/>
    <property type="project" value="UniProtKB-SubCell"/>
</dbReference>
<evidence type="ECO:0000256" key="5">
    <source>
        <dbReference type="ARBA" id="ARBA00022490"/>
    </source>
</evidence>
<comment type="similarity">
    <text evidence="3 8">Belongs to the peptidase S33 family.</text>
</comment>
<dbReference type="GO" id="GO:0006508">
    <property type="term" value="P:proteolysis"/>
    <property type="evidence" value="ECO:0007669"/>
    <property type="project" value="UniProtKB-KW"/>
</dbReference>
<evidence type="ECO:0000256" key="1">
    <source>
        <dbReference type="ARBA" id="ARBA00001585"/>
    </source>
</evidence>
<dbReference type="AlphaFoldDB" id="A0A7Y9I5H2"/>
<protein>
    <recommendedName>
        <fullName evidence="8">Proline iminopeptidase</fullName>
        <shortName evidence="8">PIP</shortName>
        <ecNumber evidence="8">3.4.11.5</ecNumber>
    </recommendedName>
    <alternativeName>
        <fullName evidence="8">Prolyl aminopeptidase</fullName>
    </alternativeName>
</protein>
<evidence type="ECO:0000256" key="7">
    <source>
        <dbReference type="ARBA" id="ARBA00022801"/>
    </source>
</evidence>
<evidence type="ECO:0000259" key="10">
    <source>
        <dbReference type="Pfam" id="PF00561"/>
    </source>
</evidence>
<dbReference type="EC" id="3.4.11.5" evidence="8"/>
<accession>A0A7Y9I5H2</accession>
<dbReference type="InterPro" id="IPR002410">
    <property type="entry name" value="Peptidase_S33"/>
</dbReference>
<keyword evidence="6 8" id="KW-0645">Protease</keyword>
<feature type="domain" description="AB hydrolase-1" evidence="10">
    <location>
        <begin position="35"/>
        <end position="300"/>
    </location>
</feature>